<name>A0A2U3DBZ9_SULT2</name>
<evidence type="ECO:0000313" key="4">
    <source>
        <dbReference type="Proteomes" id="UP000245380"/>
    </source>
</evidence>
<dbReference type="NCBIfam" id="TIGR02829">
    <property type="entry name" value="spore_III_AE"/>
    <property type="match status" value="1"/>
</dbReference>
<gene>
    <name evidence="3" type="ORF">BM613_01490</name>
</gene>
<organism evidence="3 4">
    <name type="scientific">Sulfoacidibacillus thermotolerans</name>
    <name type="common">Acidibacillus sulfuroxidans</name>
    <dbReference type="NCBI Taxonomy" id="1765684"/>
    <lineage>
        <taxon>Bacteria</taxon>
        <taxon>Bacillati</taxon>
        <taxon>Bacillota</taxon>
        <taxon>Bacilli</taxon>
        <taxon>Bacillales</taxon>
        <taxon>Alicyclobacillaceae</taxon>
        <taxon>Sulfoacidibacillus</taxon>
    </lineage>
</organism>
<comment type="caution">
    <text evidence="3">The sequence shown here is derived from an EMBL/GenBank/DDBJ whole genome shotgun (WGS) entry which is preliminary data.</text>
</comment>
<dbReference type="AlphaFoldDB" id="A0A2U3DBZ9"/>
<keyword evidence="4" id="KW-1185">Reference proteome</keyword>
<feature type="transmembrane region" description="Helical" evidence="1">
    <location>
        <begin position="156"/>
        <end position="174"/>
    </location>
</feature>
<accession>A0A2U3DBZ9</accession>
<evidence type="ECO:0000256" key="1">
    <source>
        <dbReference type="SAM" id="Phobius"/>
    </source>
</evidence>
<feature type="transmembrane region" description="Helical" evidence="1">
    <location>
        <begin position="386"/>
        <end position="415"/>
    </location>
</feature>
<evidence type="ECO:0000256" key="2">
    <source>
        <dbReference type="SAM" id="SignalP"/>
    </source>
</evidence>
<dbReference type="Pfam" id="PF09546">
    <property type="entry name" value="Spore_III_AE"/>
    <property type="match status" value="1"/>
</dbReference>
<keyword evidence="1" id="KW-0812">Transmembrane</keyword>
<dbReference type="RefSeq" id="WP_181362815.1">
    <property type="nucleotide sequence ID" value="NZ_MPDK01000002.1"/>
</dbReference>
<keyword evidence="1" id="KW-1133">Transmembrane helix</keyword>
<reference evidence="3 4" key="1">
    <citation type="submission" date="2016-11" db="EMBL/GenBank/DDBJ databases">
        <title>Comparative genomics of Acidibacillus ferroxidans species.</title>
        <authorList>
            <person name="Oliveira G."/>
            <person name="Nunes G."/>
            <person name="Oliveira R."/>
            <person name="Araujo F."/>
            <person name="Salim A."/>
            <person name="Scholte L."/>
            <person name="Morais D."/>
            <person name="Nancucheo I."/>
            <person name="Johnson D.B."/>
            <person name="Grail B."/>
            <person name="Bittencourt J."/>
            <person name="Valadares R."/>
        </authorList>
    </citation>
    <scope>NUCLEOTIDE SEQUENCE [LARGE SCALE GENOMIC DNA]</scope>
    <source>
        <strain evidence="3 4">Y002</strain>
    </source>
</reference>
<protein>
    <submittedName>
        <fullName evidence="3">Stage III sporulation protein AE</fullName>
    </submittedName>
</protein>
<keyword evidence="1" id="KW-0472">Membrane</keyword>
<feature type="signal peptide" evidence="2">
    <location>
        <begin position="1"/>
        <end position="35"/>
    </location>
</feature>
<feature type="transmembrane region" description="Helical" evidence="1">
    <location>
        <begin position="337"/>
        <end position="358"/>
    </location>
</feature>
<dbReference type="Proteomes" id="UP000245380">
    <property type="component" value="Unassembled WGS sequence"/>
</dbReference>
<feature type="transmembrane region" description="Helical" evidence="1">
    <location>
        <begin position="261"/>
        <end position="281"/>
    </location>
</feature>
<evidence type="ECO:0000313" key="3">
    <source>
        <dbReference type="EMBL" id="PWI58792.1"/>
    </source>
</evidence>
<feature type="transmembrane region" description="Helical" evidence="1">
    <location>
        <begin position="125"/>
        <end position="144"/>
    </location>
</feature>
<feature type="transmembrane region" description="Helical" evidence="1">
    <location>
        <begin position="194"/>
        <end position="222"/>
    </location>
</feature>
<dbReference type="EMBL" id="MPDK01000002">
    <property type="protein sequence ID" value="PWI58792.1"/>
    <property type="molecule type" value="Genomic_DNA"/>
</dbReference>
<feature type="transmembrane region" description="Helical" evidence="1">
    <location>
        <begin position="229"/>
        <end position="249"/>
    </location>
</feature>
<proteinExistence type="predicted"/>
<feature type="chain" id="PRO_5015725455" evidence="2">
    <location>
        <begin position="36"/>
        <end position="416"/>
    </location>
</feature>
<dbReference type="InterPro" id="IPR014194">
    <property type="entry name" value="Spore_III_AE"/>
</dbReference>
<keyword evidence="2" id="KW-0732">Signal</keyword>
<sequence length="416" mass="43542">MRRAAQDFSHRKLARKILLMLFVFACLRVAPIAYASGSIPTVSGPPPPSASATPLQSATAQYQSVSQNAIEQAWNQLDTKYNGYIPTTSEGQLVPAFFPGNPSFHYRDLLQGLLRYLVNALLENLRLLGVLLILTVLASVLETVQSAFASQVAAKVGFWAVQLVLIVLAVSSFHDATQFASGAIDTMTAFMYGSLPVLLALIAASGGLTSAAAFHPMIVFIVNAMGLIVHNWVFPLIFFSAVLTIVSTISDRYKVTALAGFIKNVALAVLGLGMSAFLGIMSVQGSLTSISDGVALRSAKYVASNLVPVIGKALSDASESIAGASLIVKNATGMASAVLLLLICAFPALKILALSIVYNGSAALLQPLGDSPVIATLSTIGKSLGLVFAAVAAVGIMFFFSIVIAIAATNLTAFVR</sequence>